<dbReference type="NCBIfam" id="TIGR01617">
    <property type="entry name" value="arsC_related"/>
    <property type="match status" value="1"/>
</dbReference>
<dbReference type="PANTHER" id="PTHR30041:SF7">
    <property type="entry name" value="GLOBAL TRANSCRIPTIONAL REGULATOR SPX"/>
    <property type="match status" value="1"/>
</dbReference>
<dbReference type="NCBIfam" id="NF002459">
    <property type="entry name" value="PRK01655.1"/>
    <property type="match status" value="1"/>
</dbReference>
<dbReference type="Gene3D" id="3.40.30.10">
    <property type="entry name" value="Glutaredoxin"/>
    <property type="match status" value="1"/>
</dbReference>
<keyword evidence="1" id="KW-1015">Disulfide bond</keyword>
<dbReference type="PANTHER" id="PTHR30041">
    <property type="entry name" value="ARSENATE REDUCTASE"/>
    <property type="match status" value="1"/>
</dbReference>
<gene>
    <name evidence="4" type="ORF">FC21_GL000722</name>
</gene>
<proteinExistence type="inferred from homology"/>
<keyword evidence="5" id="KW-1185">Reference proteome</keyword>
<sequence>MEVADMLNLFVSPSSASSRKAKAWLDEYQVPYQERNILAQPLTVDEIKAILRLSENGLEDIISTRSNDYKQLEVDLNDLPTNEVYELLHQHPGMIKRPILMDNKRLQIGYNSEEIRRFLPRSVRNYEIEQAQKRAELLDA</sequence>
<comment type="similarity">
    <text evidence="3">Belongs to the ArsC family.</text>
</comment>
<keyword evidence="2" id="KW-0676">Redox-active center</keyword>
<evidence type="ECO:0000256" key="1">
    <source>
        <dbReference type="ARBA" id="ARBA00023157"/>
    </source>
</evidence>
<dbReference type="AlphaFoldDB" id="A0A0R1USC7"/>
<evidence type="ECO:0000256" key="2">
    <source>
        <dbReference type="ARBA" id="ARBA00023284"/>
    </source>
</evidence>
<protein>
    <submittedName>
        <fullName evidence="4">ArsC family transcriptional regulator</fullName>
    </submittedName>
</protein>
<comment type="caution">
    <text evidence="4">The sequence shown here is derived from an EMBL/GenBank/DDBJ whole genome shotgun (WGS) entry which is preliminary data.</text>
</comment>
<dbReference type="InterPro" id="IPR006660">
    <property type="entry name" value="Arsenate_reductase-like"/>
</dbReference>
<reference evidence="4 5" key="1">
    <citation type="journal article" date="2015" name="Genome Announc.">
        <title>Expanding the biotechnology potential of lactobacilli through comparative genomics of 213 strains and associated genera.</title>
        <authorList>
            <person name="Sun Z."/>
            <person name="Harris H.M."/>
            <person name="McCann A."/>
            <person name="Guo C."/>
            <person name="Argimon S."/>
            <person name="Zhang W."/>
            <person name="Yang X."/>
            <person name="Jeffery I.B."/>
            <person name="Cooney J.C."/>
            <person name="Kagawa T.F."/>
            <person name="Liu W."/>
            <person name="Song Y."/>
            <person name="Salvetti E."/>
            <person name="Wrobel A."/>
            <person name="Rasinkangas P."/>
            <person name="Parkhill J."/>
            <person name="Rea M.C."/>
            <person name="O'Sullivan O."/>
            <person name="Ritari J."/>
            <person name="Douillard F.P."/>
            <person name="Paul Ross R."/>
            <person name="Yang R."/>
            <person name="Briner A.E."/>
            <person name="Felis G.E."/>
            <person name="de Vos W.M."/>
            <person name="Barrangou R."/>
            <person name="Klaenhammer T.R."/>
            <person name="Caufield P.W."/>
            <person name="Cui Y."/>
            <person name="Zhang H."/>
            <person name="O'Toole P.W."/>
        </authorList>
    </citation>
    <scope>NUCLEOTIDE SEQUENCE [LARGE SCALE GENOMIC DNA]</scope>
    <source>
        <strain evidence="4 5">DSM 18793</strain>
    </source>
</reference>
<evidence type="ECO:0000256" key="3">
    <source>
        <dbReference type="PROSITE-ProRule" id="PRU01282"/>
    </source>
</evidence>
<dbReference type="Pfam" id="PF03960">
    <property type="entry name" value="ArsC"/>
    <property type="match status" value="1"/>
</dbReference>
<accession>A0A0R1USC7</accession>
<dbReference type="Proteomes" id="UP000051084">
    <property type="component" value="Unassembled WGS sequence"/>
</dbReference>
<dbReference type="PATRIC" id="fig|1423742.4.peg.751"/>
<dbReference type="SUPFAM" id="SSF52833">
    <property type="entry name" value="Thioredoxin-like"/>
    <property type="match status" value="1"/>
</dbReference>
<evidence type="ECO:0000313" key="5">
    <source>
        <dbReference type="Proteomes" id="UP000051084"/>
    </source>
</evidence>
<dbReference type="InterPro" id="IPR036249">
    <property type="entry name" value="Thioredoxin-like_sf"/>
</dbReference>
<dbReference type="InterPro" id="IPR006504">
    <property type="entry name" value="Tscrpt_reg_Spx/MgsR"/>
</dbReference>
<organism evidence="4 5">
    <name type="scientific">Limosilactobacillus equigenerosi DSM 18793 = JCM 14505</name>
    <dbReference type="NCBI Taxonomy" id="1423742"/>
    <lineage>
        <taxon>Bacteria</taxon>
        <taxon>Bacillati</taxon>
        <taxon>Bacillota</taxon>
        <taxon>Bacilli</taxon>
        <taxon>Lactobacillales</taxon>
        <taxon>Lactobacillaceae</taxon>
        <taxon>Limosilactobacillus</taxon>
    </lineage>
</organism>
<dbReference type="CDD" id="cd03032">
    <property type="entry name" value="ArsC_Spx"/>
    <property type="match status" value="1"/>
</dbReference>
<evidence type="ECO:0000313" key="4">
    <source>
        <dbReference type="EMBL" id="KRL96023.1"/>
    </source>
</evidence>
<dbReference type="EMBL" id="AZGC01000014">
    <property type="protein sequence ID" value="KRL96023.1"/>
    <property type="molecule type" value="Genomic_DNA"/>
</dbReference>
<dbReference type="STRING" id="417373.GCA_001570685_01041"/>
<name>A0A0R1USC7_9LACO</name>
<dbReference type="PROSITE" id="PS51353">
    <property type="entry name" value="ARSC"/>
    <property type="match status" value="1"/>
</dbReference>